<dbReference type="Proteomes" id="UP000268313">
    <property type="component" value="Unassembled WGS sequence"/>
</dbReference>
<evidence type="ECO:0000313" key="2">
    <source>
        <dbReference type="Proteomes" id="UP000268313"/>
    </source>
</evidence>
<gene>
    <name evidence="1" type="ORF">D7X32_05015</name>
</gene>
<dbReference type="AlphaFoldDB" id="A0A3A8KEF8"/>
<proteinExistence type="predicted"/>
<evidence type="ECO:0000313" key="1">
    <source>
        <dbReference type="EMBL" id="RKH06543.1"/>
    </source>
</evidence>
<sequence length="142" mass="15964">MRPYEVLNVDHVFAESDAYDKFPLISVEHENGDLGSRDGELPNPNSGEYIEWAIWKALALRVELSVAVVYPFIDTRSSFESVIVTMVEGWKSQHGQTAPLLILAGWWSRNPYDLACRPELYEALMPSDAGTLKTVGRIQLPV</sequence>
<accession>A0A3A8KEF8</accession>
<comment type="caution">
    <text evidence="1">The sequence shown here is derived from an EMBL/GenBank/DDBJ whole genome shotgun (WGS) entry which is preliminary data.</text>
</comment>
<name>A0A3A8KEF8_9BACT</name>
<protein>
    <submittedName>
        <fullName evidence="1">Uncharacterized protein</fullName>
    </submittedName>
</protein>
<dbReference type="EMBL" id="RAWE01000010">
    <property type="protein sequence ID" value="RKH06543.1"/>
    <property type="molecule type" value="Genomic_DNA"/>
</dbReference>
<reference evidence="2" key="1">
    <citation type="submission" date="2018-09" db="EMBL/GenBank/DDBJ databases">
        <authorList>
            <person name="Livingstone P.G."/>
            <person name="Whitworth D.E."/>
        </authorList>
    </citation>
    <scope>NUCLEOTIDE SEQUENCE [LARGE SCALE GENOMIC DNA]</scope>
    <source>
        <strain evidence="2">CA043D</strain>
    </source>
</reference>
<keyword evidence="2" id="KW-1185">Reference proteome</keyword>
<organism evidence="1 2">
    <name type="scientific">Corallococcus carmarthensis</name>
    <dbReference type="NCBI Taxonomy" id="2316728"/>
    <lineage>
        <taxon>Bacteria</taxon>
        <taxon>Pseudomonadati</taxon>
        <taxon>Myxococcota</taxon>
        <taxon>Myxococcia</taxon>
        <taxon>Myxococcales</taxon>
        <taxon>Cystobacterineae</taxon>
        <taxon>Myxococcaceae</taxon>
        <taxon>Corallococcus</taxon>
    </lineage>
</organism>